<evidence type="ECO:0000256" key="2">
    <source>
        <dbReference type="ARBA" id="ARBA00008098"/>
    </source>
</evidence>
<dbReference type="AlphaFoldDB" id="B9URM5"/>
<dbReference type="Pfam" id="PF01395">
    <property type="entry name" value="PBP_GOBP"/>
    <property type="match status" value="1"/>
</dbReference>
<protein>
    <submittedName>
        <fullName evidence="5">D7-related salivary protein</fullName>
    </submittedName>
</protein>
<dbReference type="SUPFAM" id="SSF47565">
    <property type="entry name" value="Insect pheromone/odorant-binding proteins"/>
    <property type="match status" value="1"/>
</dbReference>
<evidence type="ECO:0000256" key="1">
    <source>
        <dbReference type="ARBA" id="ARBA00004613"/>
    </source>
</evidence>
<evidence type="ECO:0000256" key="3">
    <source>
        <dbReference type="ARBA" id="ARBA00022525"/>
    </source>
</evidence>
<dbReference type="Gene3D" id="1.10.238.20">
    <property type="entry name" value="Pheromone/general odorant binding protein domain"/>
    <property type="match status" value="1"/>
</dbReference>
<dbReference type="CDD" id="cd23992">
    <property type="entry name" value="PBP_GOBP"/>
    <property type="match status" value="1"/>
</dbReference>
<reference evidence="5" key="1">
    <citation type="journal article" date="2009" name="Insect Mol. Biol.">
        <title>Identification and isolation of cDNA clones encoding the abundant secreted proteins in the saliva proteome of Culicoides nubeculosus.</title>
        <authorList>
            <person name="Russell C.L."/>
            <person name="Heesom K.J."/>
            <person name="Arthur C.J."/>
            <person name="Helps C.R."/>
            <person name="Mellor P.S."/>
            <person name="Day M.J."/>
            <person name="Torsteinsdottir S."/>
            <person name="Bjoernsdottir T.S."/>
            <person name="Wilson A.D."/>
        </authorList>
    </citation>
    <scope>NUCLEOTIDE SEQUENCE</scope>
    <source>
        <tissue evidence="5">Salivary gland</tissue>
    </source>
</reference>
<accession>B9URM5</accession>
<name>B9URM5_CULNU</name>
<comment type="similarity">
    <text evidence="2">Belongs to the PBP/GOBP family.</text>
</comment>
<evidence type="ECO:0000256" key="4">
    <source>
        <dbReference type="SAM" id="SignalP"/>
    </source>
</evidence>
<dbReference type="InterPro" id="IPR036728">
    <property type="entry name" value="PBP_GOBP_sf"/>
</dbReference>
<dbReference type="InterPro" id="IPR006170">
    <property type="entry name" value="PBP/GOBP"/>
</dbReference>
<evidence type="ECO:0000313" key="5">
    <source>
        <dbReference type="EMBL" id="ACM40922.1"/>
    </source>
</evidence>
<keyword evidence="3" id="KW-0964">Secreted</keyword>
<proteinExistence type="evidence at transcript level"/>
<feature type="signal peptide" evidence="4">
    <location>
        <begin position="1"/>
        <end position="19"/>
    </location>
</feature>
<dbReference type="EMBL" id="EU978933">
    <property type="protein sequence ID" value="ACM40922.1"/>
    <property type="molecule type" value="mRNA"/>
</dbReference>
<organism evidence="5">
    <name type="scientific">Culicoides nubeculosus</name>
    <name type="common">Biting midge</name>
    <dbReference type="NCBI Taxonomy" id="144565"/>
    <lineage>
        <taxon>Eukaryota</taxon>
        <taxon>Metazoa</taxon>
        <taxon>Ecdysozoa</taxon>
        <taxon>Arthropoda</taxon>
        <taxon>Hexapoda</taxon>
        <taxon>Insecta</taxon>
        <taxon>Pterygota</taxon>
        <taxon>Neoptera</taxon>
        <taxon>Endopterygota</taxon>
        <taxon>Diptera</taxon>
        <taxon>Nematocera</taxon>
        <taxon>Chironomoidea</taxon>
        <taxon>Ceratopogonidae</taxon>
        <taxon>Ceratopogoninae</taxon>
        <taxon>Culicoides</taxon>
        <taxon>Monoculicoides</taxon>
    </lineage>
</organism>
<feature type="chain" id="PRO_5002891107" evidence="4">
    <location>
        <begin position="20"/>
        <end position="151"/>
    </location>
</feature>
<dbReference type="PROSITE" id="PS51257">
    <property type="entry name" value="PROKAR_LIPOPROTEIN"/>
    <property type="match status" value="1"/>
</dbReference>
<dbReference type="GO" id="GO:0005576">
    <property type="term" value="C:extracellular region"/>
    <property type="evidence" value="ECO:0007669"/>
    <property type="project" value="UniProtKB-SubCell"/>
</dbReference>
<dbReference type="GO" id="GO:0005549">
    <property type="term" value="F:odorant binding"/>
    <property type="evidence" value="ECO:0007669"/>
    <property type="project" value="InterPro"/>
</dbReference>
<sequence>MKILILTVSIILISGSCSGSKGANEQCLEKVLPGKTLNDVTWGKLQTEAFVKDNKQYQCFILCGLSNLNILKADGAVETNGNPLKSELDDVITNCAKEPALGDSCKTAKQSAMCLLKSAGTLNPNNGVGKIIKDKNAEFKNSGKTIKWHQN</sequence>
<comment type="subcellular location">
    <subcellularLocation>
        <location evidence="1">Secreted</location>
    </subcellularLocation>
</comment>
<keyword evidence="4" id="KW-0732">Signal</keyword>